<evidence type="ECO:0000256" key="2">
    <source>
        <dbReference type="ARBA" id="ARBA00017647"/>
    </source>
</evidence>
<dbReference type="GO" id="GO:0019778">
    <property type="term" value="F:Atg12 activating enzyme activity"/>
    <property type="evidence" value="ECO:0007669"/>
    <property type="project" value="EnsemblFungi"/>
</dbReference>
<dbReference type="EMBL" id="HE978318">
    <property type="protein sequence ID" value="CCK70340.1"/>
    <property type="molecule type" value="Genomic_DNA"/>
</dbReference>
<evidence type="ECO:0000259" key="10">
    <source>
        <dbReference type="Pfam" id="PF16420"/>
    </source>
</evidence>
<comment type="function">
    <text evidence="7">E1-like activating enzyme involved in the 2 ubiquitin-like systems required for cytoplasm to vacuole transport (Cvt) and autophagy. Activates ATG12 for its conjugation with ATG5 and ATG8 for its conjugation with phosphatidylethanolamine. Both systems are needed for the ATG8 association to Cvt vesicles and autophagosomes membranes. Autophagy is essential for maintenance of amino acid levels and protein synthesis under nitrogen starvation. Required for selective autophagic degradation of the nucleus (nucleophagy) as well as for mitophagy which contributes to regulate mitochondrial quantity and quality by eliminating the mitochondria to a basal level to fulfill cellular energy requirements and preventing excess ROS production.</text>
</comment>
<dbReference type="PANTHER" id="PTHR10953">
    <property type="entry name" value="UBIQUITIN-ACTIVATING ENZYME E1"/>
    <property type="match status" value="1"/>
</dbReference>
<organism evidence="11 12">
    <name type="scientific">Huiozyma naganishii (strain ATCC MYA-139 / BCRC 22969 / CBS 8797 / KCTC 17520 / NBRC 10181 / NCYC 3082 / Yp74L-3)</name>
    <name type="common">Yeast</name>
    <name type="synonym">Kazachstania naganishii</name>
    <dbReference type="NCBI Taxonomy" id="1071383"/>
    <lineage>
        <taxon>Eukaryota</taxon>
        <taxon>Fungi</taxon>
        <taxon>Dikarya</taxon>
        <taxon>Ascomycota</taxon>
        <taxon>Saccharomycotina</taxon>
        <taxon>Saccharomycetes</taxon>
        <taxon>Saccharomycetales</taxon>
        <taxon>Saccharomycetaceae</taxon>
        <taxon>Huiozyma</taxon>
    </lineage>
</organism>
<evidence type="ECO:0000256" key="5">
    <source>
        <dbReference type="ARBA" id="ARBA00023006"/>
    </source>
</evidence>
<dbReference type="Proteomes" id="UP000006310">
    <property type="component" value="Chromosome 5"/>
</dbReference>
<evidence type="ECO:0000259" key="9">
    <source>
        <dbReference type="Pfam" id="PF00899"/>
    </source>
</evidence>
<dbReference type="GO" id="GO:0042802">
    <property type="term" value="F:identical protein binding"/>
    <property type="evidence" value="ECO:0007669"/>
    <property type="project" value="EnsemblFungi"/>
</dbReference>
<protein>
    <recommendedName>
        <fullName evidence="2 7">Ubiquitin-like modifier-activating enzyme ATG7</fullName>
    </recommendedName>
    <alternativeName>
        <fullName evidence="7">Autophagy-related protein 7</fullName>
    </alternativeName>
</protein>
<evidence type="ECO:0000313" key="12">
    <source>
        <dbReference type="Proteomes" id="UP000006310"/>
    </source>
</evidence>
<dbReference type="InterPro" id="IPR006285">
    <property type="entry name" value="Atg7"/>
</dbReference>
<dbReference type="InterPro" id="IPR045886">
    <property type="entry name" value="ThiF/MoeB/HesA"/>
</dbReference>
<dbReference type="Gene3D" id="3.40.140.70">
    <property type="entry name" value="Ubiquitin-like modifier-activating enzyme ATG7 N-terminal domain"/>
    <property type="match status" value="1"/>
</dbReference>
<evidence type="ECO:0000256" key="8">
    <source>
        <dbReference type="SAM" id="Coils"/>
    </source>
</evidence>
<dbReference type="GeneID" id="34526040"/>
<dbReference type="GO" id="GO:0000422">
    <property type="term" value="P:autophagy of mitochondrion"/>
    <property type="evidence" value="ECO:0007669"/>
    <property type="project" value="EnsemblFungi"/>
</dbReference>
<dbReference type="InterPro" id="IPR042522">
    <property type="entry name" value="Atg7_N_1"/>
</dbReference>
<feature type="domain" description="THIF-type NAD/FAD binding fold" evidence="9">
    <location>
        <begin position="310"/>
        <end position="546"/>
    </location>
</feature>
<dbReference type="GO" id="GO:0006995">
    <property type="term" value="P:cellular response to nitrogen starvation"/>
    <property type="evidence" value="ECO:0007669"/>
    <property type="project" value="TreeGrafter"/>
</dbReference>
<evidence type="ECO:0000256" key="3">
    <source>
        <dbReference type="ARBA" id="ARBA00022448"/>
    </source>
</evidence>
<dbReference type="SUPFAM" id="SSF69572">
    <property type="entry name" value="Activating enzymes of the ubiquitin-like proteins"/>
    <property type="match status" value="1"/>
</dbReference>
<accession>J7R656</accession>
<dbReference type="GO" id="GO:0034727">
    <property type="term" value="P:piecemeal microautophagy of the nucleus"/>
    <property type="evidence" value="ECO:0007669"/>
    <property type="project" value="EnsemblFungi"/>
</dbReference>
<dbReference type="NCBIfam" id="TIGR01381">
    <property type="entry name" value="E1_like_apg7"/>
    <property type="match status" value="1"/>
</dbReference>
<sequence>MSQGIGHLKYGPSFQSFIDASFFQELSRLKLEVLKLNEQKVPLYSKMDLLAIPESSNSASLFLGKQNFEVESATDDGNGLTVDGAIYNFNTLEEFKSLDKQRFLHDRAADVWEACQTNINNCFKFSIISFADLKTYKYYYWVCVPALIHANVSISVARNLSVSREISETAHSWFKLYPNDWVAVLTEHDTICAYSLEAAKTCKALYLRDCCNVKNTPSTITKTILSKYYSDCPERKELDVFFFREMSSSFGYTLEFQSNGAEQDSVDAWKISGWERNVSGKLVPRFADLSKLIDPLKVSEQSVDLNLKLMKWRIVPDLNLDIVKKSRVLILGAGTLGCHVSRSLLAWGVRKITLVDNSNISLSNPVRQPLFRFQDCGKPKAGVAAQALKDIFPMVDATGIQLTVPMIGHPIINDAKEEEEYNTLVRLIDEHDAIFLLMDSRETRWLPSVLGDVKGKIVISAALGFDSYLVIRHGIYQRDEDGGGKRLGCYFCHDVVVPTDSLADKTLDQMCTVTRPGVALMASAQAVELLVSILQNGIARDTPNNSKSILGDIPHQIRGFLNHFTTLKLETPAYEHCPACSSSVVEKCRELGWKFVQNSLNDSEYIEELSGLKTMKMELEEQLNSLNMDETQFDDNFEIIA</sequence>
<dbReference type="AlphaFoldDB" id="J7R656"/>
<comment type="similarity">
    <text evidence="1 7">Belongs to the ATG7 family.</text>
</comment>
<dbReference type="GO" id="GO:0000045">
    <property type="term" value="P:autophagosome assembly"/>
    <property type="evidence" value="ECO:0007669"/>
    <property type="project" value="TreeGrafter"/>
</dbReference>
<dbReference type="GO" id="GO:0097632">
    <property type="term" value="C:extrinsic component of phagophore assembly site membrane"/>
    <property type="evidence" value="ECO:0007669"/>
    <property type="project" value="EnsemblFungi"/>
</dbReference>
<dbReference type="Gene3D" id="3.40.50.720">
    <property type="entry name" value="NAD(P)-binding Rossmann-like Domain"/>
    <property type="match status" value="1"/>
</dbReference>
<keyword evidence="5 7" id="KW-0072">Autophagy</keyword>
<evidence type="ECO:0000256" key="4">
    <source>
        <dbReference type="ARBA" id="ARBA00022927"/>
    </source>
</evidence>
<feature type="coiled-coil region" evidence="8">
    <location>
        <begin position="609"/>
        <end position="636"/>
    </location>
</feature>
<evidence type="ECO:0000256" key="6">
    <source>
        <dbReference type="PIRSR" id="PIRSR606285-1"/>
    </source>
</evidence>
<keyword evidence="8" id="KW-0175">Coiled coil</keyword>
<reference evidence="11 12" key="1">
    <citation type="journal article" date="2011" name="Proc. Natl. Acad. Sci. U.S.A.">
        <title>Evolutionary erosion of yeast sex chromosomes by mating-type switching accidents.</title>
        <authorList>
            <person name="Gordon J.L."/>
            <person name="Armisen D."/>
            <person name="Proux-Wera E."/>
            <person name="Oheigeartaigh S.S."/>
            <person name="Byrne K.P."/>
            <person name="Wolfe K.H."/>
        </authorList>
    </citation>
    <scope>NUCLEOTIDE SEQUENCE [LARGE SCALE GENOMIC DNA]</scope>
    <source>
        <strain evidence="12">ATCC MYA-139 / BCRC 22969 / CBS 8797 / CCRC 22969 / KCTC 17520 / NBRC 10181 / NCYC 3082</strain>
    </source>
</reference>
<dbReference type="GO" id="GO:0005829">
    <property type="term" value="C:cytosol"/>
    <property type="evidence" value="ECO:0007669"/>
    <property type="project" value="EnsemblFungi"/>
</dbReference>
<keyword evidence="3 7" id="KW-0813">Transport</keyword>
<keyword evidence="4 7" id="KW-0653">Protein transport</keyword>
<evidence type="ECO:0000256" key="1">
    <source>
        <dbReference type="ARBA" id="ARBA00010931"/>
    </source>
</evidence>
<dbReference type="OMA" id="HEFTRRK"/>
<dbReference type="KEGG" id="kng:KNAG_0E00720"/>
<dbReference type="InterPro" id="IPR042523">
    <property type="entry name" value="Atg7_N_2"/>
</dbReference>
<gene>
    <name evidence="11" type="primary">KNAG0E00720</name>
    <name evidence="11" type="ordered locus">KNAG_0E00720</name>
</gene>
<dbReference type="Pfam" id="PF16420">
    <property type="entry name" value="ATG7_N"/>
    <property type="match status" value="1"/>
</dbReference>
<dbReference type="InterPro" id="IPR032197">
    <property type="entry name" value="Atg7_N"/>
</dbReference>
<proteinExistence type="inferred from homology"/>
<dbReference type="InterPro" id="IPR000594">
    <property type="entry name" value="ThiF_NAD_FAD-bd"/>
</dbReference>
<dbReference type="eggNOG" id="KOG2337">
    <property type="taxonomic scope" value="Eukaryota"/>
</dbReference>
<dbReference type="STRING" id="1071383.J7R656"/>
<dbReference type="RefSeq" id="XP_022464586.1">
    <property type="nucleotide sequence ID" value="XM_022608051.1"/>
</dbReference>
<dbReference type="HOGENOM" id="CLU_012998_2_1_1"/>
<dbReference type="GO" id="GO:0032258">
    <property type="term" value="P:cytoplasm to vacuole targeting by the Cvt pathway"/>
    <property type="evidence" value="ECO:0007669"/>
    <property type="project" value="EnsemblFungi"/>
</dbReference>
<dbReference type="GO" id="GO:0019779">
    <property type="term" value="F:Atg8 activating enzyme activity"/>
    <property type="evidence" value="ECO:0007669"/>
    <property type="project" value="EnsemblFungi"/>
</dbReference>
<comment type="subcellular location">
    <subcellularLocation>
        <location evidence="7">Cytoplasm</location>
    </subcellularLocation>
    <subcellularLocation>
        <location evidence="7">Preautophagosomal structure</location>
    </subcellularLocation>
</comment>
<evidence type="ECO:0000313" key="11">
    <source>
        <dbReference type="EMBL" id="CCK70340.1"/>
    </source>
</evidence>
<dbReference type="OrthoDB" id="338614at2759"/>
<feature type="domain" description="Ubiquitin-like modifier-activating enzyme Atg7 N-terminal" evidence="10">
    <location>
        <begin position="9"/>
        <end position="292"/>
    </location>
</feature>
<dbReference type="GO" id="GO:0032446">
    <property type="term" value="P:protein modification by small protein conjugation"/>
    <property type="evidence" value="ECO:0007669"/>
    <property type="project" value="EnsemblFungi"/>
</dbReference>
<evidence type="ECO:0000256" key="7">
    <source>
        <dbReference type="RuleBase" id="RU366022"/>
    </source>
</evidence>
<keyword evidence="7" id="KW-0833">Ubl conjugation pathway</keyword>
<dbReference type="Pfam" id="PF00899">
    <property type="entry name" value="ThiF"/>
    <property type="match status" value="1"/>
</dbReference>
<dbReference type="PANTHER" id="PTHR10953:SF3">
    <property type="entry name" value="UBIQUITIN-LIKE MODIFIER-ACTIVATING ENZYME ATG7"/>
    <property type="match status" value="1"/>
</dbReference>
<feature type="active site" description="Glycyl thioester intermediate" evidence="6">
    <location>
        <position position="511"/>
    </location>
</feature>
<dbReference type="Gene3D" id="3.40.140.100">
    <property type="entry name" value="Ubiquitin-like modifier-activating enzyme ATG7 C-terminal domain"/>
    <property type="match status" value="1"/>
</dbReference>
<dbReference type="InterPro" id="IPR035985">
    <property type="entry name" value="Ubiquitin-activating_enz"/>
</dbReference>
<keyword evidence="12" id="KW-1185">Reference proteome</keyword>
<name>J7R656_HUIN7</name>
<keyword evidence="7" id="KW-0963">Cytoplasm</keyword>
<comment type="subunit">
    <text evidence="7">Homodimer.</text>
</comment>
<dbReference type="FunFam" id="3.40.50.720:FF:000243">
    <property type="entry name" value="Ubiquitin-like modifier-activating enzyme ATG7"/>
    <property type="match status" value="1"/>
</dbReference>
<reference evidence="12" key="2">
    <citation type="submission" date="2012-08" db="EMBL/GenBank/DDBJ databases">
        <title>Genome sequence of Kazachstania naganishii.</title>
        <authorList>
            <person name="Gordon J.L."/>
            <person name="Armisen D."/>
            <person name="Proux-Wera E."/>
            <person name="OhEigeartaigh S.S."/>
            <person name="Byrne K.P."/>
            <person name="Wolfe K.H."/>
        </authorList>
    </citation>
    <scope>NUCLEOTIDE SEQUENCE [LARGE SCALE GENOMIC DNA]</scope>
    <source>
        <strain evidence="12">ATCC MYA-139 / BCRC 22969 / CBS 8797 / CCRC 22969 / KCTC 17520 / NBRC 10181 / NCYC 3082</strain>
    </source>
</reference>